<feature type="compositionally biased region" description="Basic and acidic residues" evidence="1">
    <location>
        <begin position="123"/>
        <end position="163"/>
    </location>
</feature>
<dbReference type="Proteomes" id="UP000646548">
    <property type="component" value="Unassembled WGS sequence"/>
</dbReference>
<feature type="chain" id="PRO_5032731872" evidence="2">
    <location>
        <begin position="17"/>
        <end position="370"/>
    </location>
</feature>
<accession>A0A834BTQ3</accession>
<evidence type="ECO:0000313" key="4">
    <source>
        <dbReference type="Proteomes" id="UP000646548"/>
    </source>
</evidence>
<feature type="compositionally biased region" description="Acidic residues" evidence="1">
    <location>
        <begin position="259"/>
        <end position="285"/>
    </location>
</feature>
<evidence type="ECO:0000256" key="1">
    <source>
        <dbReference type="SAM" id="MobiDB-lite"/>
    </source>
</evidence>
<feature type="region of interest" description="Disordered" evidence="1">
    <location>
        <begin position="51"/>
        <end position="74"/>
    </location>
</feature>
<keyword evidence="2" id="KW-0732">Signal</keyword>
<feature type="region of interest" description="Disordered" evidence="1">
    <location>
        <begin position="314"/>
        <end position="353"/>
    </location>
</feature>
<sequence>MKSLLVLSLSLTVALGKPLLHAEQSPALTQGNLSPLLGDFVPAQGHVEVENPAPQPVLTPKEGQKPPAPEDQKLTENMVELEVKVKPEVQKTKELEAAEEEEEKLVGGQIVELKLQVKPAAEGAEKEAELNVMKEEEDKIQPEKEPVESEPDLKVESEVKVDEASLSEPEDVEAAAAEEDQHEAQAQSEDEDDTDFKVESETKVELETQEKEEEQSESAQEKFDVQMNLDEGREQMETTEWHIDMERPPEVLGHPFVESPEDDDTPEDEDDDSVLFGDQEQEDEELNNHLDASEMEPETVLEEEPDVHQMFQQNSETLPDKVEPLVVQEPRGVDLEEEEEPEKNPQTESGKFNDFTCWTPQAFVCSYPYH</sequence>
<gene>
    <name evidence="3" type="ORF">FQA47_000133</name>
</gene>
<feature type="compositionally biased region" description="Basic and acidic residues" evidence="1">
    <location>
        <begin position="195"/>
        <end position="209"/>
    </location>
</feature>
<dbReference type="EMBL" id="WKFB01000888">
    <property type="protein sequence ID" value="KAF6717057.1"/>
    <property type="molecule type" value="Genomic_DNA"/>
</dbReference>
<protein>
    <submittedName>
        <fullName evidence="3">Uncharacterized protein</fullName>
    </submittedName>
</protein>
<name>A0A834BTQ3_ORYME</name>
<feature type="region of interest" description="Disordered" evidence="1">
    <location>
        <begin position="120"/>
        <end position="228"/>
    </location>
</feature>
<evidence type="ECO:0000313" key="3">
    <source>
        <dbReference type="EMBL" id="KAF6717057.1"/>
    </source>
</evidence>
<feature type="compositionally biased region" description="Basic and acidic residues" evidence="1">
    <location>
        <begin position="62"/>
        <end position="74"/>
    </location>
</feature>
<feature type="compositionally biased region" description="Basic and acidic residues" evidence="1">
    <location>
        <begin position="219"/>
        <end position="228"/>
    </location>
</feature>
<feature type="compositionally biased region" description="Acidic residues" evidence="1">
    <location>
        <begin position="168"/>
        <end position="181"/>
    </location>
</feature>
<dbReference type="AlphaFoldDB" id="A0A834BTQ3"/>
<feature type="region of interest" description="Disordered" evidence="1">
    <location>
        <begin position="244"/>
        <end position="301"/>
    </location>
</feature>
<evidence type="ECO:0000256" key="2">
    <source>
        <dbReference type="SAM" id="SignalP"/>
    </source>
</evidence>
<proteinExistence type="predicted"/>
<feature type="signal peptide" evidence="2">
    <location>
        <begin position="1"/>
        <end position="16"/>
    </location>
</feature>
<organism evidence="3 4">
    <name type="scientific">Oryzias melastigma</name>
    <name type="common">Marine medaka</name>
    <dbReference type="NCBI Taxonomy" id="30732"/>
    <lineage>
        <taxon>Eukaryota</taxon>
        <taxon>Metazoa</taxon>
        <taxon>Chordata</taxon>
        <taxon>Craniata</taxon>
        <taxon>Vertebrata</taxon>
        <taxon>Euteleostomi</taxon>
        <taxon>Actinopterygii</taxon>
        <taxon>Neopterygii</taxon>
        <taxon>Teleostei</taxon>
        <taxon>Neoteleostei</taxon>
        <taxon>Acanthomorphata</taxon>
        <taxon>Ovalentaria</taxon>
        <taxon>Atherinomorphae</taxon>
        <taxon>Beloniformes</taxon>
        <taxon>Adrianichthyidae</taxon>
        <taxon>Oryziinae</taxon>
        <taxon>Oryzias</taxon>
    </lineage>
</organism>
<reference evidence="3" key="1">
    <citation type="journal article" name="BMC Genomics">
        <title>Long-read sequencing and de novo genome assembly of marine medaka (Oryzias melastigma).</title>
        <authorList>
            <person name="Liang P."/>
            <person name="Saqib H.S.A."/>
            <person name="Ni X."/>
            <person name="Shen Y."/>
        </authorList>
    </citation>
    <scope>NUCLEOTIDE SEQUENCE</scope>
    <source>
        <strain evidence="3">Bigg-433</strain>
    </source>
</reference>
<comment type="caution">
    <text evidence="3">The sequence shown here is derived from an EMBL/GenBank/DDBJ whole genome shotgun (WGS) entry which is preliminary data.</text>
</comment>